<dbReference type="InterPro" id="IPR035513">
    <property type="entry name" value="Invertase/methylesterase_inhib"/>
</dbReference>
<dbReference type="PANTHER" id="PTHR31080">
    <property type="entry name" value="PECTINESTERASE INHIBITOR-LIKE"/>
    <property type="match status" value="1"/>
</dbReference>
<dbReference type="PANTHER" id="PTHR31080:SF296">
    <property type="entry name" value="OS05G0360900 PROTEIN"/>
    <property type="match status" value="1"/>
</dbReference>
<dbReference type="Gene3D" id="1.20.140.40">
    <property type="entry name" value="Invertase/pectin methylesterase inhibitor family protein"/>
    <property type="match status" value="1"/>
</dbReference>
<comment type="caution">
    <text evidence="4">The sequence shown here is derived from an EMBL/GenBank/DDBJ whole genome shotgun (WGS) entry which is preliminary data.</text>
</comment>
<keyword evidence="1 2" id="KW-0732">Signal</keyword>
<dbReference type="AlphaFoldDB" id="A0A9P0ZYI2"/>
<keyword evidence="5" id="KW-1185">Reference proteome</keyword>
<dbReference type="OrthoDB" id="1317934at2759"/>
<feature type="signal peptide" evidence="2">
    <location>
        <begin position="1"/>
        <end position="24"/>
    </location>
</feature>
<feature type="chain" id="PRO_5040325915" description="Pectinesterase inhibitor domain-containing protein" evidence="2">
    <location>
        <begin position="25"/>
        <end position="227"/>
    </location>
</feature>
<protein>
    <recommendedName>
        <fullName evidence="3">Pectinesterase inhibitor domain-containing protein</fullName>
    </recommendedName>
</protein>
<evidence type="ECO:0000313" key="5">
    <source>
        <dbReference type="Proteomes" id="UP001152484"/>
    </source>
</evidence>
<dbReference type="EMBL" id="CAMAPE010000065">
    <property type="protein sequence ID" value="CAH9115082.1"/>
    <property type="molecule type" value="Genomic_DNA"/>
</dbReference>
<evidence type="ECO:0000256" key="1">
    <source>
        <dbReference type="ARBA" id="ARBA00022729"/>
    </source>
</evidence>
<evidence type="ECO:0000259" key="3">
    <source>
        <dbReference type="SMART" id="SM00856"/>
    </source>
</evidence>
<dbReference type="Proteomes" id="UP001152484">
    <property type="component" value="Unassembled WGS sequence"/>
</dbReference>
<reference evidence="4" key="1">
    <citation type="submission" date="2022-07" db="EMBL/GenBank/DDBJ databases">
        <authorList>
            <person name="Macas J."/>
            <person name="Novak P."/>
            <person name="Neumann P."/>
        </authorList>
    </citation>
    <scope>NUCLEOTIDE SEQUENCE</scope>
</reference>
<evidence type="ECO:0000256" key="2">
    <source>
        <dbReference type="SAM" id="SignalP"/>
    </source>
</evidence>
<dbReference type="GO" id="GO:0004857">
    <property type="term" value="F:enzyme inhibitor activity"/>
    <property type="evidence" value="ECO:0007669"/>
    <property type="project" value="InterPro"/>
</dbReference>
<proteinExistence type="predicted"/>
<sequence length="227" mass="24847">MKSSSTFFRLVIIFFFTILAVVISRPPALAPQPATEPAESPQAFIEQCCNAPQFVNPKTCYELLSPYAANIHFGNRTKGAFELIGVALNLAMDETCAVKDTIAKLIDRVNKNGFKNVPELLLEVITDSLTQCAGHLGDSIYRIEQSVGQLQELNMTSKGDLQFQIRTVLAWVITAESFEGDCTEAIVKTVFAVFFRENNVTAPLNRAVSLTQTALALVACTADHLIS</sequence>
<organism evidence="4 5">
    <name type="scientific">Cuscuta europaea</name>
    <name type="common">European dodder</name>
    <dbReference type="NCBI Taxonomy" id="41803"/>
    <lineage>
        <taxon>Eukaryota</taxon>
        <taxon>Viridiplantae</taxon>
        <taxon>Streptophyta</taxon>
        <taxon>Embryophyta</taxon>
        <taxon>Tracheophyta</taxon>
        <taxon>Spermatophyta</taxon>
        <taxon>Magnoliopsida</taxon>
        <taxon>eudicotyledons</taxon>
        <taxon>Gunneridae</taxon>
        <taxon>Pentapetalae</taxon>
        <taxon>asterids</taxon>
        <taxon>lamiids</taxon>
        <taxon>Solanales</taxon>
        <taxon>Convolvulaceae</taxon>
        <taxon>Cuscuteae</taxon>
        <taxon>Cuscuta</taxon>
        <taxon>Cuscuta subgen. Cuscuta</taxon>
    </lineage>
</organism>
<dbReference type="InterPro" id="IPR051955">
    <property type="entry name" value="PME_Inhibitor"/>
</dbReference>
<evidence type="ECO:0000313" key="4">
    <source>
        <dbReference type="EMBL" id="CAH9115082.1"/>
    </source>
</evidence>
<gene>
    <name evidence="4" type="ORF">CEURO_LOCUS20661</name>
</gene>
<dbReference type="SUPFAM" id="SSF101148">
    <property type="entry name" value="Plant invertase/pectin methylesterase inhibitor"/>
    <property type="match status" value="1"/>
</dbReference>
<dbReference type="Pfam" id="PF04043">
    <property type="entry name" value="PMEI"/>
    <property type="match status" value="1"/>
</dbReference>
<accession>A0A9P0ZYI2</accession>
<name>A0A9P0ZYI2_CUSEU</name>
<feature type="domain" description="Pectinesterase inhibitor" evidence="3">
    <location>
        <begin position="40"/>
        <end position="217"/>
    </location>
</feature>
<dbReference type="InterPro" id="IPR006501">
    <property type="entry name" value="Pectinesterase_inhib_dom"/>
</dbReference>
<dbReference type="SMART" id="SM00856">
    <property type="entry name" value="PMEI"/>
    <property type="match status" value="1"/>
</dbReference>